<evidence type="ECO:0000313" key="5">
    <source>
        <dbReference type="EMBL" id="PFH32535.1"/>
    </source>
</evidence>
<dbReference type="VEuPathDB" id="ToxoDB:BESB_018530"/>
<comment type="similarity">
    <text evidence="2">Belongs to the choline/ethanolamine kinase family.</text>
</comment>
<dbReference type="STRING" id="94643.A0A2A9M3K0"/>
<dbReference type="GeneID" id="40306914"/>
<feature type="region of interest" description="Disordered" evidence="4">
    <location>
        <begin position="86"/>
        <end position="196"/>
    </location>
</feature>
<dbReference type="PANTHER" id="PTHR22603">
    <property type="entry name" value="CHOLINE/ETHANOALAMINE KINASE"/>
    <property type="match status" value="1"/>
</dbReference>
<dbReference type="PANTHER" id="PTHR22603:SF66">
    <property type="entry name" value="ETHANOLAMINE KINASE"/>
    <property type="match status" value="1"/>
</dbReference>
<dbReference type="GO" id="GO:0004305">
    <property type="term" value="F:ethanolamine kinase activity"/>
    <property type="evidence" value="ECO:0007669"/>
    <property type="project" value="UniProtKB-EC"/>
</dbReference>
<dbReference type="Proteomes" id="UP000224006">
    <property type="component" value="Chromosome X"/>
</dbReference>
<protein>
    <recommendedName>
        <fullName evidence="3">ethanolamine kinase</fullName>
        <ecNumber evidence="3">2.7.1.82</ecNumber>
    </recommendedName>
</protein>
<dbReference type="EMBL" id="NWUJ01000011">
    <property type="protein sequence ID" value="PFH32535.1"/>
    <property type="molecule type" value="Genomic_DNA"/>
</dbReference>
<feature type="compositionally biased region" description="Basic and acidic residues" evidence="4">
    <location>
        <begin position="137"/>
        <end position="148"/>
    </location>
</feature>
<dbReference type="EC" id="2.7.1.82" evidence="3"/>
<evidence type="ECO:0000313" key="6">
    <source>
        <dbReference type="Proteomes" id="UP000224006"/>
    </source>
</evidence>
<accession>A0A2A9M3K0</accession>
<evidence type="ECO:0000256" key="2">
    <source>
        <dbReference type="ARBA" id="ARBA00038211"/>
    </source>
</evidence>
<comment type="caution">
    <text evidence="5">The sequence shown here is derived from an EMBL/GenBank/DDBJ whole genome shotgun (WGS) entry which is preliminary data.</text>
</comment>
<dbReference type="GO" id="GO:0006646">
    <property type="term" value="P:phosphatidylethanolamine biosynthetic process"/>
    <property type="evidence" value="ECO:0007669"/>
    <property type="project" value="TreeGrafter"/>
</dbReference>
<dbReference type="SUPFAM" id="SSF56112">
    <property type="entry name" value="Protein kinase-like (PK-like)"/>
    <property type="match status" value="1"/>
</dbReference>
<dbReference type="InterPro" id="IPR011009">
    <property type="entry name" value="Kinase-like_dom_sf"/>
</dbReference>
<evidence type="ECO:0000256" key="1">
    <source>
        <dbReference type="ARBA" id="ARBA00037883"/>
    </source>
</evidence>
<feature type="compositionally biased region" description="Low complexity" evidence="4">
    <location>
        <begin position="119"/>
        <end position="130"/>
    </location>
</feature>
<keyword evidence="5" id="KW-0808">Transferase</keyword>
<name>A0A2A9M3K0_BESBE</name>
<feature type="compositionally biased region" description="Low complexity" evidence="4">
    <location>
        <begin position="91"/>
        <end position="101"/>
    </location>
</feature>
<dbReference type="Gene3D" id="3.90.1200.10">
    <property type="match status" value="1"/>
</dbReference>
<gene>
    <name evidence="5" type="ORF">BESB_018530</name>
</gene>
<dbReference type="KEGG" id="bbes:BESB_018530"/>
<comment type="pathway">
    <text evidence="1">Phospholipid metabolism; phosphatidylethanolamine biosynthesis; phosphatidylethanolamine from ethanolamine: step 1/3.</text>
</comment>
<organism evidence="5 6">
    <name type="scientific">Besnoitia besnoiti</name>
    <name type="common">Apicomplexan protozoan</name>
    <dbReference type="NCBI Taxonomy" id="94643"/>
    <lineage>
        <taxon>Eukaryota</taxon>
        <taxon>Sar</taxon>
        <taxon>Alveolata</taxon>
        <taxon>Apicomplexa</taxon>
        <taxon>Conoidasida</taxon>
        <taxon>Coccidia</taxon>
        <taxon>Eucoccidiorida</taxon>
        <taxon>Eimeriorina</taxon>
        <taxon>Sarcocystidae</taxon>
        <taxon>Besnoitia</taxon>
    </lineage>
</organism>
<dbReference type="OrthoDB" id="10267235at2759"/>
<dbReference type="AlphaFoldDB" id="A0A2A9M3K0"/>
<dbReference type="GO" id="GO:0005737">
    <property type="term" value="C:cytoplasm"/>
    <property type="evidence" value="ECO:0007669"/>
    <property type="project" value="TreeGrafter"/>
</dbReference>
<dbReference type="RefSeq" id="XP_029216544.1">
    <property type="nucleotide sequence ID" value="XM_029360568.1"/>
</dbReference>
<evidence type="ECO:0000256" key="4">
    <source>
        <dbReference type="SAM" id="MobiDB-lite"/>
    </source>
</evidence>
<evidence type="ECO:0000256" key="3">
    <source>
        <dbReference type="ARBA" id="ARBA00038874"/>
    </source>
</evidence>
<reference evidence="5 6" key="1">
    <citation type="submission" date="2017-09" db="EMBL/GenBank/DDBJ databases">
        <title>Genome sequencing of Besnoitia besnoiti strain Bb-Ger1.</title>
        <authorList>
            <person name="Schares G."/>
            <person name="Venepally P."/>
            <person name="Lorenzi H.A."/>
        </authorList>
    </citation>
    <scope>NUCLEOTIDE SEQUENCE [LARGE SCALE GENOMIC DNA]</scope>
    <source>
        <strain evidence="5 6">Bb-Ger1</strain>
    </source>
</reference>
<feature type="compositionally biased region" description="Basic and acidic residues" evidence="4">
    <location>
        <begin position="183"/>
        <end position="196"/>
    </location>
</feature>
<dbReference type="Pfam" id="PF01633">
    <property type="entry name" value="Choline_kinase"/>
    <property type="match status" value="1"/>
</dbReference>
<keyword evidence="6" id="KW-1185">Reference proteome</keyword>
<proteinExistence type="inferred from homology"/>
<feature type="region of interest" description="Disordered" evidence="4">
    <location>
        <begin position="336"/>
        <end position="375"/>
    </location>
</feature>
<sequence length="615" mass="66338">MRGSSPSPSSPCLCLEAPPAGAASVRPLGSWAEPAARNSCGNASPRSSSPLPCAQSFLAYEIARESHMTARAEKACCPSHRSLAPPPCASAPPAGACGSAPDDSYPERKKKSPRRGSYADNAPEAAARRCAGGGEDADSHLRAARDSGKPSARATNHYDGLRGAASPPPAGGDGVAAPAQSAELERETHGTKEDKKREKFAREIVARLAAQALGVEDSGVCGLVARAIDAGSTNRMVRVWNKEDPKRTCAVKFFGENTGKYISREKEMKLLRLLTANNVGKEILGTFEEAGGGLVESWLSGASLERHELLRESAKIAEEMARLHAIDVRHEFPARSVASEAAETPGPEPSADLGGCEGEKKEDGEGEEEETKKRDAKDSDLWKNLWKFFAICKEEQERARSAHAAVSDGQDTPQRTVFSPRILLFDLATIEGRLRQLQALAQEVRSPIVLCHGDLLAGNIIKTDEGKVCFIDFEYSGFMERGFDIANHFAEYSALECDFSQCPTEDQQEAFLRAYVSALRHFRRQKAAAAGSEAAAATGGCEAQTGGAEDRADVDAEVAALRREVKVFFPLSNILWGLWALIQAVHVQPREMNYWRFAFDRLAAAIAPPVPYMSV</sequence>